<gene>
    <name evidence="2" type="ORF">BDV98DRAFT_543156</name>
</gene>
<evidence type="ECO:0000256" key="1">
    <source>
        <dbReference type="SAM" id="MobiDB-lite"/>
    </source>
</evidence>
<evidence type="ECO:0000313" key="3">
    <source>
        <dbReference type="Proteomes" id="UP000305067"/>
    </source>
</evidence>
<feature type="compositionally biased region" description="Acidic residues" evidence="1">
    <location>
        <begin position="33"/>
        <end position="51"/>
    </location>
</feature>
<dbReference type="STRING" id="1884261.A0A5C3QTR8"/>
<proteinExistence type="predicted"/>
<feature type="compositionally biased region" description="Acidic residues" evidence="1">
    <location>
        <begin position="396"/>
        <end position="410"/>
    </location>
</feature>
<keyword evidence="3" id="KW-1185">Reference proteome</keyword>
<dbReference type="GO" id="GO:0032968">
    <property type="term" value="P:positive regulation of transcription elongation by RNA polymerase II"/>
    <property type="evidence" value="ECO:0007669"/>
    <property type="project" value="TreeGrafter"/>
</dbReference>
<dbReference type="EMBL" id="ML178817">
    <property type="protein sequence ID" value="TFL05415.1"/>
    <property type="molecule type" value="Genomic_DNA"/>
</dbReference>
<dbReference type="OrthoDB" id="20844at2759"/>
<name>A0A5C3QTR8_9AGAR</name>
<dbReference type="InterPro" id="IPR007149">
    <property type="entry name" value="Leo1"/>
</dbReference>
<feature type="compositionally biased region" description="Low complexity" evidence="1">
    <location>
        <begin position="220"/>
        <end position="235"/>
    </location>
</feature>
<dbReference type="GO" id="GO:1990269">
    <property type="term" value="F:RNA polymerase II C-terminal domain phosphoserine binding"/>
    <property type="evidence" value="ECO:0007669"/>
    <property type="project" value="TreeGrafter"/>
</dbReference>
<sequence length="492" mass="54861">MSSLAGALDPPSKDSYTYQDDAKMDATRTNQSDAEDNTGSQDDEEMEDLFGNDDVVQDNRSDEYVGSSLAPSRLDSERSPSPEREHRQALEYEEKDDHGEVAVVEAEVAFPNIPVPHSSDGNNWVIRMPNYVHVEPKPFEADYYYGPEQYEDFGGPGSQLSREKSAAVKLRVDNTLRWRWQSNARIIRWSDGSLSLRLGKELFDVHQATEAAPNSQASGSQTHLSQPLSQSQSQSDRPTDASKGQSLTYLVAQHKRAMVLQAEGVVAGQMTLRPTGMQSETHRQLARAVGQKHHKVARLRMAADPTMDPEKEIQELAKANAKKSKKKFDEGGSGRRKKSRGSRRRIADVWSDDDDEDDAAFAMGSDDEFATARASGGAERRKGGAGEEGEGKAGYQEDDFLVADYSSDDDGDRKKRRSEMDTMEDDPLDKLEEKLQAQEEAAKKRQRVDDESDAGDKMDVESEDEDEQAIRTVTAAPGRKRRVLDFDDDEEE</sequence>
<dbReference type="PANTHER" id="PTHR23146:SF0">
    <property type="entry name" value="RNA POLYMERASE-ASSOCIATED PROTEIN LEO1"/>
    <property type="match status" value="1"/>
</dbReference>
<organism evidence="2 3">
    <name type="scientific">Pterulicium gracile</name>
    <dbReference type="NCBI Taxonomy" id="1884261"/>
    <lineage>
        <taxon>Eukaryota</taxon>
        <taxon>Fungi</taxon>
        <taxon>Dikarya</taxon>
        <taxon>Basidiomycota</taxon>
        <taxon>Agaricomycotina</taxon>
        <taxon>Agaricomycetes</taxon>
        <taxon>Agaricomycetidae</taxon>
        <taxon>Agaricales</taxon>
        <taxon>Pleurotineae</taxon>
        <taxon>Pterulaceae</taxon>
        <taxon>Pterulicium</taxon>
    </lineage>
</organism>
<dbReference type="PANTHER" id="PTHR23146">
    <property type="entry name" value="LEO1 PROTEIN"/>
    <property type="match status" value="1"/>
</dbReference>
<dbReference type="Pfam" id="PF04004">
    <property type="entry name" value="Leo1"/>
    <property type="match status" value="1"/>
</dbReference>
<feature type="compositionally biased region" description="Basic and acidic residues" evidence="1">
    <location>
        <begin position="428"/>
        <end position="460"/>
    </location>
</feature>
<feature type="compositionally biased region" description="Basic residues" evidence="1">
    <location>
        <begin position="334"/>
        <end position="344"/>
    </location>
</feature>
<dbReference type="GO" id="GO:0016593">
    <property type="term" value="C:Cdc73/Paf1 complex"/>
    <property type="evidence" value="ECO:0007669"/>
    <property type="project" value="InterPro"/>
</dbReference>
<feature type="compositionally biased region" description="Basic and acidic residues" evidence="1">
    <location>
        <begin position="74"/>
        <end position="87"/>
    </location>
</feature>
<accession>A0A5C3QTR8</accession>
<feature type="region of interest" description="Disordered" evidence="1">
    <location>
        <begin position="210"/>
        <end position="244"/>
    </location>
</feature>
<protein>
    <submittedName>
        <fullName evidence="2">Leo1-like protein-domain-containing protein</fullName>
    </submittedName>
</protein>
<feature type="compositionally biased region" description="Acidic residues" evidence="1">
    <location>
        <begin position="350"/>
        <end position="369"/>
    </location>
</feature>
<dbReference type="Proteomes" id="UP000305067">
    <property type="component" value="Unassembled WGS sequence"/>
</dbReference>
<evidence type="ECO:0000313" key="2">
    <source>
        <dbReference type="EMBL" id="TFL05415.1"/>
    </source>
</evidence>
<dbReference type="AlphaFoldDB" id="A0A5C3QTR8"/>
<feature type="compositionally biased region" description="Basic and acidic residues" evidence="1">
    <location>
        <begin position="378"/>
        <end position="391"/>
    </location>
</feature>
<dbReference type="GO" id="GO:0006368">
    <property type="term" value="P:transcription elongation by RNA polymerase II"/>
    <property type="evidence" value="ECO:0007669"/>
    <property type="project" value="InterPro"/>
</dbReference>
<feature type="region of interest" description="Disordered" evidence="1">
    <location>
        <begin position="1"/>
        <end position="87"/>
    </location>
</feature>
<feature type="region of interest" description="Disordered" evidence="1">
    <location>
        <begin position="319"/>
        <end position="492"/>
    </location>
</feature>
<reference evidence="2 3" key="1">
    <citation type="journal article" date="2019" name="Nat. Ecol. Evol.">
        <title>Megaphylogeny resolves global patterns of mushroom evolution.</title>
        <authorList>
            <person name="Varga T."/>
            <person name="Krizsan K."/>
            <person name="Foldi C."/>
            <person name="Dima B."/>
            <person name="Sanchez-Garcia M."/>
            <person name="Sanchez-Ramirez S."/>
            <person name="Szollosi G.J."/>
            <person name="Szarkandi J.G."/>
            <person name="Papp V."/>
            <person name="Albert L."/>
            <person name="Andreopoulos W."/>
            <person name="Angelini C."/>
            <person name="Antonin V."/>
            <person name="Barry K.W."/>
            <person name="Bougher N.L."/>
            <person name="Buchanan P."/>
            <person name="Buyck B."/>
            <person name="Bense V."/>
            <person name="Catcheside P."/>
            <person name="Chovatia M."/>
            <person name="Cooper J."/>
            <person name="Damon W."/>
            <person name="Desjardin D."/>
            <person name="Finy P."/>
            <person name="Geml J."/>
            <person name="Haridas S."/>
            <person name="Hughes K."/>
            <person name="Justo A."/>
            <person name="Karasinski D."/>
            <person name="Kautmanova I."/>
            <person name="Kiss B."/>
            <person name="Kocsube S."/>
            <person name="Kotiranta H."/>
            <person name="LaButti K.M."/>
            <person name="Lechner B.E."/>
            <person name="Liimatainen K."/>
            <person name="Lipzen A."/>
            <person name="Lukacs Z."/>
            <person name="Mihaltcheva S."/>
            <person name="Morgado L.N."/>
            <person name="Niskanen T."/>
            <person name="Noordeloos M.E."/>
            <person name="Ohm R.A."/>
            <person name="Ortiz-Santana B."/>
            <person name="Ovrebo C."/>
            <person name="Racz N."/>
            <person name="Riley R."/>
            <person name="Savchenko A."/>
            <person name="Shiryaev A."/>
            <person name="Soop K."/>
            <person name="Spirin V."/>
            <person name="Szebenyi C."/>
            <person name="Tomsovsky M."/>
            <person name="Tulloss R.E."/>
            <person name="Uehling J."/>
            <person name="Grigoriev I.V."/>
            <person name="Vagvolgyi C."/>
            <person name="Papp T."/>
            <person name="Martin F.M."/>
            <person name="Miettinen O."/>
            <person name="Hibbett D.S."/>
            <person name="Nagy L.G."/>
        </authorList>
    </citation>
    <scope>NUCLEOTIDE SEQUENCE [LARGE SCALE GENOMIC DNA]</scope>
    <source>
        <strain evidence="2 3">CBS 309.79</strain>
    </source>
</reference>